<evidence type="ECO:0000256" key="1">
    <source>
        <dbReference type="SAM" id="Phobius"/>
    </source>
</evidence>
<dbReference type="Proteomes" id="UP000800039">
    <property type="component" value="Unassembled WGS sequence"/>
</dbReference>
<evidence type="ECO:0000313" key="3">
    <source>
        <dbReference type="Proteomes" id="UP000800039"/>
    </source>
</evidence>
<proteinExistence type="predicted"/>
<sequence length="323" mass="36608">MGRLLTTLTTVLRIFTGLIVSLFALPIFGIWRLLLLLLFSIQEILKLLHIPTIAIYPLAYSYFSHCWQHFLKLRAPALVIKHWIRITALTLFIISTGLSFTIFVKSSMLFLPWLLNPKSKSNSYSHSHHKHKHNPRTGTGILFYTTLYIATCAPLSSVFGVGVASFYYARKYWKYGKFEKNMRRKPGGRGYWRDPTDAADEAKAKGVEKLDRSLKVEVDQDQADVWRGSVGKDPTPRWDEAELYGGFSGTERSGLGGVSEELGGFMRPQRAVTLPEPAASFASNHFTKNGVGSIWSTDKFKSGYDGRKIRKKAWDEDMEMSAR</sequence>
<accession>A0A9P4GL76</accession>
<feature type="transmembrane region" description="Helical" evidence="1">
    <location>
        <begin position="12"/>
        <end position="38"/>
    </location>
</feature>
<dbReference type="OrthoDB" id="3692492at2759"/>
<evidence type="ECO:0000313" key="2">
    <source>
        <dbReference type="EMBL" id="KAF1847381.1"/>
    </source>
</evidence>
<dbReference type="RefSeq" id="XP_040789944.1">
    <property type="nucleotide sequence ID" value="XM_040936558.1"/>
</dbReference>
<evidence type="ECO:0008006" key="4">
    <source>
        <dbReference type="Google" id="ProtNLM"/>
    </source>
</evidence>
<keyword evidence="1" id="KW-0472">Membrane</keyword>
<dbReference type="GeneID" id="63853808"/>
<feature type="transmembrane region" description="Helical" evidence="1">
    <location>
        <begin position="83"/>
        <end position="104"/>
    </location>
</feature>
<dbReference type="EMBL" id="ML976615">
    <property type="protein sequence ID" value="KAF1847381.1"/>
    <property type="molecule type" value="Genomic_DNA"/>
</dbReference>
<organism evidence="2 3">
    <name type="scientific">Cucurbitaria berberidis CBS 394.84</name>
    <dbReference type="NCBI Taxonomy" id="1168544"/>
    <lineage>
        <taxon>Eukaryota</taxon>
        <taxon>Fungi</taxon>
        <taxon>Dikarya</taxon>
        <taxon>Ascomycota</taxon>
        <taxon>Pezizomycotina</taxon>
        <taxon>Dothideomycetes</taxon>
        <taxon>Pleosporomycetidae</taxon>
        <taxon>Pleosporales</taxon>
        <taxon>Pleosporineae</taxon>
        <taxon>Cucurbitariaceae</taxon>
        <taxon>Cucurbitaria</taxon>
    </lineage>
</organism>
<name>A0A9P4GL76_9PLEO</name>
<reference evidence="2" key="1">
    <citation type="submission" date="2020-01" db="EMBL/GenBank/DDBJ databases">
        <authorList>
            <consortium name="DOE Joint Genome Institute"/>
            <person name="Haridas S."/>
            <person name="Albert R."/>
            <person name="Binder M."/>
            <person name="Bloem J."/>
            <person name="Labutti K."/>
            <person name="Salamov A."/>
            <person name="Andreopoulos B."/>
            <person name="Baker S.E."/>
            <person name="Barry K."/>
            <person name="Bills G."/>
            <person name="Bluhm B.H."/>
            <person name="Cannon C."/>
            <person name="Castanera R."/>
            <person name="Culley D.E."/>
            <person name="Daum C."/>
            <person name="Ezra D."/>
            <person name="Gonzalez J.B."/>
            <person name="Henrissat B."/>
            <person name="Kuo A."/>
            <person name="Liang C."/>
            <person name="Lipzen A."/>
            <person name="Lutzoni F."/>
            <person name="Magnuson J."/>
            <person name="Mondo S."/>
            <person name="Nolan M."/>
            <person name="Ohm R."/>
            <person name="Pangilinan J."/>
            <person name="Park H.-J."/>
            <person name="Ramirez L."/>
            <person name="Alfaro M."/>
            <person name="Sun H."/>
            <person name="Tritt A."/>
            <person name="Yoshinaga Y."/>
            <person name="Zwiers L.-H."/>
            <person name="Turgeon B.G."/>
            <person name="Goodwin S.B."/>
            <person name="Spatafora J.W."/>
            <person name="Crous P.W."/>
            <person name="Grigoriev I.V."/>
        </authorList>
    </citation>
    <scope>NUCLEOTIDE SEQUENCE</scope>
    <source>
        <strain evidence="2">CBS 394.84</strain>
    </source>
</reference>
<feature type="transmembrane region" description="Helical" evidence="1">
    <location>
        <begin position="44"/>
        <end position="63"/>
    </location>
</feature>
<gene>
    <name evidence="2" type="ORF">K460DRAFT_402741</name>
</gene>
<feature type="transmembrane region" description="Helical" evidence="1">
    <location>
        <begin position="141"/>
        <end position="169"/>
    </location>
</feature>
<keyword evidence="1" id="KW-1133">Transmembrane helix</keyword>
<comment type="caution">
    <text evidence="2">The sequence shown here is derived from an EMBL/GenBank/DDBJ whole genome shotgun (WGS) entry which is preliminary data.</text>
</comment>
<keyword evidence="3" id="KW-1185">Reference proteome</keyword>
<protein>
    <recommendedName>
        <fullName evidence="4">Transmembrane protein</fullName>
    </recommendedName>
</protein>
<dbReference type="AlphaFoldDB" id="A0A9P4GL76"/>
<keyword evidence="1" id="KW-0812">Transmembrane</keyword>